<dbReference type="SUPFAM" id="SSF46689">
    <property type="entry name" value="Homeodomain-like"/>
    <property type="match status" value="2"/>
</dbReference>
<dbReference type="PANTHER" id="PTHR42713">
    <property type="entry name" value="HISTIDINE KINASE-RELATED"/>
    <property type="match status" value="1"/>
</dbReference>
<dbReference type="PATRIC" id="fig|476272.21.peg.3023"/>
<keyword evidence="6" id="KW-0805">Transcription regulation</keyword>
<dbReference type="PANTHER" id="PTHR42713:SF3">
    <property type="entry name" value="TRANSCRIPTIONAL REGULATORY PROTEIN HPTR"/>
    <property type="match status" value="1"/>
</dbReference>
<dbReference type="GO" id="GO:0000160">
    <property type="term" value="P:phosphorelay signal transduction system"/>
    <property type="evidence" value="ECO:0007669"/>
    <property type="project" value="UniProtKB-KW"/>
</dbReference>
<keyword evidence="4 10" id="KW-0597">Phosphoprotein</keyword>
<evidence type="ECO:0000256" key="1">
    <source>
        <dbReference type="ARBA" id="ARBA00004496"/>
    </source>
</evidence>
<keyword evidence="14" id="KW-1185">Reference proteome</keyword>
<dbReference type="SUPFAM" id="SSF52172">
    <property type="entry name" value="CheY-like"/>
    <property type="match status" value="1"/>
</dbReference>
<dbReference type="Pfam" id="PF12833">
    <property type="entry name" value="HTH_18"/>
    <property type="match status" value="1"/>
</dbReference>
<feature type="domain" description="HTH araC/xylS-type" evidence="11">
    <location>
        <begin position="434"/>
        <end position="532"/>
    </location>
</feature>
<dbReference type="Gene3D" id="3.40.50.2300">
    <property type="match status" value="1"/>
</dbReference>
<evidence type="ECO:0000256" key="9">
    <source>
        <dbReference type="ARBA" id="ARBA00024867"/>
    </source>
</evidence>
<dbReference type="HOGENOM" id="CLU_000445_5_0_9"/>
<reference evidence="13 14" key="2">
    <citation type="submission" date="2009-02" db="EMBL/GenBank/DDBJ databases">
        <title>Draft genome sequence of Blautia hydrogenotrophica DSM 10507 (Ruminococcus hydrogenotrophicus DSM 10507).</title>
        <authorList>
            <person name="Sudarsanam P."/>
            <person name="Ley R."/>
            <person name="Guruge J."/>
            <person name="Turnbaugh P.J."/>
            <person name="Mahowald M."/>
            <person name="Liep D."/>
            <person name="Gordon J."/>
        </authorList>
    </citation>
    <scope>NUCLEOTIDE SEQUENCE [LARGE SCALE GENOMIC DNA]</scope>
    <source>
        <strain evidence="14">DSM 10507 / JCM 14656 / S5a33</strain>
    </source>
</reference>
<reference evidence="13 14" key="1">
    <citation type="submission" date="2009-01" db="EMBL/GenBank/DDBJ databases">
        <authorList>
            <person name="Fulton L."/>
            <person name="Clifton S."/>
            <person name="Fulton B."/>
            <person name="Xu J."/>
            <person name="Minx P."/>
            <person name="Pepin K.H."/>
            <person name="Johnson M."/>
            <person name="Bhonagiri V."/>
            <person name="Nash W.E."/>
            <person name="Mardis E.R."/>
            <person name="Wilson R.K."/>
        </authorList>
    </citation>
    <scope>NUCLEOTIDE SEQUENCE [LARGE SCALE GENOMIC DNA]</scope>
    <source>
        <strain evidence="14">DSM 10507 / JCM 14656 / S5a33</strain>
    </source>
</reference>
<accession>C0CGQ4</accession>
<sequence length="535" mass="62123">MNGGNLMFSAILADDEINILNLLEGLIDWNALNIKIAAKCMTGTETYQRILTETPDIVIIDIKMPGLSGLEVVRKIQEQNIFPNFILISGHKEFEYARSAIQYGVENYLVKPINKEELTENLQQIIQRMEKERSSKNYEKMLENQIETNLAISRTHFLKMLFLSPDLQEQKSLEELNQIYGLELFSGFFRVISIKPDTKKLFTLPQYQILLKQIYEYACQKFHASSQKAYGIIDNNEIIFLMNYTSEEELAVFLISVFELLKNKFYSYCYVTLGISSRREQLFQVSFQEAHAAVISRIFLGKHRIIDYSSLSQFKSKLNLSTYLEQIGTYIDTLNLSGVEKLFLHLQEDFSNDTISPSSVIDLCAKFLELLKDQIRNQYQKAGIDYDFPKKQYQAQIQNASSKEDLISTLKHMIIGEISAFQKLQYTKDSRYISQAKEYIHDHLDQNITLNEVAEMLYINPSYFSTLFKKETGETFSNYITQTRIGRSKELLRDLKYSISEISAMVGYQDSKYFSKVFQKTVGIKPSKFRKLYTN</sequence>
<evidence type="ECO:0000259" key="11">
    <source>
        <dbReference type="PROSITE" id="PS01124"/>
    </source>
</evidence>
<dbReference type="InterPro" id="IPR009057">
    <property type="entry name" value="Homeodomain-like_sf"/>
</dbReference>
<evidence type="ECO:0000256" key="4">
    <source>
        <dbReference type="ARBA" id="ARBA00022553"/>
    </source>
</evidence>
<dbReference type="InterPro" id="IPR018060">
    <property type="entry name" value="HTH_AraC"/>
</dbReference>
<evidence type="ECO:0000313" key="13">
    <source>
        <dbReference type="EMBL" id="EEG50960.1"/>
    </source>
</evidence>
<dbReference type="eggNOG" id="COG4753">
    <property type="taxonomic scope" value="Bacteria"/>
</dbReference>
<dbReference type="Gene3D" id="1.10.10.60">
    <property type="entry name" value="Homeodomain-like"/>
    <property type="match status" value="2"/>
</dbReference>
<dbReference type="PROSITE" id="PS00041">
    <property type="entry name" value="HTH_ARAC_FAMILY_1"/>
    <property type="match status" value="1"/>
</dbReference>
<dbReference type="PRINTS" id="PR00032">
    <property type="entry name" value="HTHARAC"/>
</dbReference>
<dbReference type="GO" id="GO:0003700">
    <property type="term" value="F:DNA-binding transcription factor activity"/>
    <property type="evidence" value="ECO:0007669"/>
    <property type="project" value="InterPro"/>
</dbReference>
<evidence type="ECO:0000256" key="5">
    <source>
        <dbReference type="ARBA" id="ARBA00023012"/>
    </source>
</evidence>
<keyword evidence="7" id="KW-0238">DNA-binding</keyword>
<dbReference type="CDD" id="cd17536">
    <property type="entry name" value="REC_YesN-like"/>
    <property type="match status" value="1"/>
</dbReference>
<dbReference type="InterPro" id="IPR020449">
    <property type="entry name" value="Tscrpt_reg_AraC-type_HTH"/>
</dbReference>
<comment type="function">
    <text evidence="9">May play the central regulatory role in sporulation. It may be an element of the effector pathway responsible for the activation of sporulation genes in response to nutritional stress. Spo0A may act in concert with spo0H (a sigma factor) to control the expression of some genes that are critical to the sporulation process.</text>
</comment>
<feature type="modified residue" description="4-aspartylphosphate" evidence="10">
    <location>
        <position position="61"/>
    </location>
</feature>
<dbReference type="EMBL" id="ACBZ01000002">
    <property type="protein sequence ID" value="EEG50960.1"/>
    <property type="molecule type" value="Genomic_DNA"/>
</dbReference>
<proteinExistence type="predicted"/>
<dbReference type="Pfam" id="PF00072">
    <property type="entry name" value="Response_reg"/>
    <property type="match status" value="1"/>
</dbReference>
<keyword evidence="8" id="KW-0804">Transcription</keyword>
<evidence type="ECO:0000256" key="6">
    <source>
        <dbReference type="ARBA" id="ARBA00023015"/>
    </source>
</evidence>
<gene>
    <name evidence="13" type="ORF">RUMHYD_00017</name>
</gene>
<organism evidence="13 14">
    <name type="scientific">Blautia hydrogenotrophica (strain DSM 10507 / JCM 14656 / S5a33)</name>
    <name type="common">Ruminococcus hydrogenotrophicus</name>
    <dbReference type="NCBI Taxonomy" id="476272"/>
    <lineage>
        <taxon>Bacteria</taxon>
        <taxon>Bacillati</taxon>
        <taxon>Bacillota</taxon>
        <taxon>Clostridia</taxon>
        <taxon>Lachnospirales</taxon>
        <taxon>Lachnospiraceae</taxon>
        <taxon>Blautia</taxon>
    </lineage>
</organism>
<evidence type="ECO:0000256" key="8">
    <source>
        <dbReference type="ARBA" id="ARBA00023163"/>
    </source>
</evidence>
<dbReference type="eggNOG" id="COG2207">
    <property type="taxonomic scope" value="Bacteria"/>
</dbReference>
<dbReference type="InterPro" id="IPR011006">
    <property type="entry name" value="CheY-like_superfamily"/>
</dbReference>
<dbReference type="GO" id="GO:0005737">
    <property type="term" value="C:cytoplasm"/>
    <property type="evidence" value="ECO:0007669"/>
    <property type="project" value="UniProtKB-SubCell"/>
</dbReference>
<evidence type="ECO:0000259" key="12">
    <source>
        <dbReference type="PROSITE" id="PS50110"/>
    </source>
</evidence>
<evidence type="ECO:0000256" key="10">
    <source>
        <dbReference type="PROSITE-ProRule" id="PRU00169"/>
    </source>
</evidence>
<evidence type="ECO:0000256" key="2">
    <source>
        <dbReference type="ARBA" id="ARBA00018672"/>
    </source>
</evidence>
<dbReference type="SMART" id="SM00448">
    <property type="entry name" value="REC"/>
    <property type="match status" value="1"/>
</dbReference>
<dbReference type="InterPro" id="IPR001789">
    <property type="entry name" value="Sig_transdc_resp-reg_receiver"/>
</dbReference>
<dbReference type="InterPro" id="IPR018062">
    <property type="entry name" value="HTH_AraC-typ_CS"/>
</dbReference>
<evidence type="ECO:0000256" key="3">
    <source>
        <dbReference type="ARBA" id="ARBA00022490"/>
    </source>
</evidence>
<dbReference type="Proteomes" id="UP000003100">
    <property type="component" value="Unassembled WGS sequence"/>
</dbReference>
<keyword evidence="5" id="KW-0902">Two-component regulatory system</keyword>
<comment type="subcellular location">
    <subcellularLocation>
        <location evidence="1">Cytoplasm</location>
    </subcellularLocation>
</comment>
<dbReference type="PROSITE" id="PS01124">
    <property type="entry name" value="HTH_ARAC_FAMILY_2"/>
    <property type="match status" value="1"/>
</dbReference>
<evidence type="ECO:0000256" key="7">
    <source>
        <dbReference type="ARBA" id="ARBA00023125"/>
    </source>
</evidence>
<keyword evidence="3" id="KW-0963">Cytoplasm</keyword>
<dbReference type="SMART" id="SM00342">
    <property type="entry name" value="HTH_ARAC"/>
    <property type="match status" value="1"/>
</dbReference>
<name>C0CGQ4_BLAHS</name>
<dbReference type="GO" id="GO:0043565">
    <property type="term" value="F:sequence-specific DNA binding"/>
    <property type="evidence" value="ECO:0007669"/>
    <property type="project" value="InterPro"/>
</dbReference>
<dbReference type="PROSITE" id="PS50110">
    <property type="entry name" value="RESPONSE_REGULATORY"/>
    <property type="match status" value="1"/>
</dbReference>
<evidence type="ECO:0000313" key="14">
    <source>
        <dbReference type="Proteomes" id="UP000003100"/>
    </source>
</evidence>
<dbReference type="AlphaFoldDB" id="C0CGQ4"/>
<dbReference type="InterPro" id="IPR051552">
    <property type="entry name" value="HptR"/>
</dbReference>
<protein>
    <recommendedName>
        <fullName evidence="2">Stage 0 sporulation protein A homolog</fullName>
    </recommendedName>
</protein>
<feature type="domain" description="Response regulatory" evidence="12">
    <location>
        <begin position="9"/>
        <end position="126"/>
    </location>
</feature>